<evidence type="ECO:0000256" key="8">
    <source>
        <dbReference type="ARBA" id="ARBA00022977"/>
    </source>
</evidence>
<name>A0ABR3ZEF6_9PEZI</name>
<evidence type="ECO:0000313" key="14">
    <source>
        <dbReference type="Proteomes" id="UP001583186"/>
    </source>
</evidence>
<dbReference type="PANTHER" id="PTHR31528:SF1">
    <property type="entry name" value="4-AMINO-5-HYDROXYMETHYL-2-METHYLPYRIMIDINE PHOSPHATE SYNTHASE THI11-RELATED"/>
    <property type="match status" value="1"/>
</dbReference>
<comment type="cofactor">
    <cofactor evidence="11">
        <name>Fe cation</name>
        <dbReference type="ChEBI" id="CHEBI:24875"/>
    </cofactor>
</comment>
<comment type="caution">
    <text evidence="13">The sequence shown here is derived from an EMBL/GenBank/DDBJ whole genome shotgun (WGS) entry which is preliminary data.</text>
</comment>
<evidence type="ECO:0000313" key="13">
    <source>
        <dbReference type="EMBL" id="KAL1898440.1"/>
    </source>
</evidence>
<comment type="pathway">
    <text evidence="2 11">Cofactor biosynthesis; thiamine diphosphate biosynthesis.</text>
</comment>
<keyword evidence="14" id="KW-1185">Reference proteome</keyword>
<evidence type="ECO:0000256" key="1">
    <source>
        <dbReference type="ARBA" id="ARBA00003469"/>
    </source>
</evidence>
<evidence type="ECO:0000256" key="5">
    <source>
        <dbReference type="ARBA" id="ARBA00022679"/>
    </source>
</evidence>
<evidence type="ECO:0000256" key="7">
    <source>
        <dbReference type="ARBA" id="ARBA00022898"/>
    </source>
</evidence>
<evidence type="ECO:0000256" key="6">
    <source>
        <dbReference type="ARBA" id="ARBA00022723"/>
    </source>
</evidence>
<protein>
    <recommendedName>
        <fullName evidence="11">4-amino-5-hydroxymethyl-2-methylpyrimidine phosphate synthase</fullName>
        <shortName evidence="11">HMP-P synthase</shortName>
        <shortName evidence="11">Hydroxymethylpyrimidine phosphate synthase</shortName>
    </recommendedName>
</protein>
<reference evidence="13 14" key="1">
    <citation type="journal article" date="2024" name="IMA Fungus">
        <title>IMA Genome - F19 : A genome assembly and annotation guide to empower mycologists, including annotated draft genome sequences of Ceratocystis pirilliformis, Diaporthe australafricana, Fusarium ophioides, Paecilomyces lecythidis, and Sporothrix stenoceras.</title>
        <authorList>
            <person name="Aylward J."/>
            <person name="Wilson A.M."/>
            <person name="Visagie C.M."/>
            <person name="Spraker J."/>
            <person name="Barnes I."/>
            <person name="Buitendag C."/>
            <person name="Ceriani C."/>
            <person name="Del Mar Angel L."/>
            <person name="du Plessis D."/>
            <person name="Fuchs T."/>
            <person name="Gasser K."/>
            <person name="Kramer D."/>
            <person name="Li W."/>
            <person name="Munsamy K."/>
            <person name="Piso A."/>
            <person name="Price J.L."/>
            <person name="Sonnekus B."/>
            <person name="Thomas C."/>
            <person name="van der Nest A."/>
            <person name="van Dijk A."/>
            <person name="van Heerden A."/>
            <person name="van Vuuren N."/>
            <person name="Yilmaz N."/>
            <person name="Duong T.A."/>
            <person name="van der Merwe N.A."/>
            <person name="Wingfield M.J."/>
            <person name="Wingfield B.D."/>
        </authorList>
    </citation>
    <scope>NUCLEOTIDE SEQUENCE [LARGE SCALE GENOMIC DNA]</scope>
    <source>
        <strain evidence="13 14">CMW 5346</strain>
    </source>
</reference>
<evidence type="ECO:0000256" key="3">
    <source>
        <dbReference type="ARBA" id="ARBA00009406"/>
    </source>
</evidence>
<dbReference type="Proteomes" id="UP001583186">
    <property type="component" value="Unassembled WGS sequence"/>
</dbReference>
<comment type="function">
    <text evidence="1 11">Responsible for the formation of the pyrimidine heterocycle in the thiamine biosynthesis pathway. Catalyzes the formation of hydroxymethylpyrimidine phosphate (HMP-P) from histidine and pyridoxal phosphate (PLP). The protein uses PLP and the active site histidine to form HMP-P, generating an inactive enzyme. The enzyme can only undergo a single turnover, which suggests it is a suicide enzyme.</text>
</comment>
<evidence type="ECO:0000256" key="9">
    <source>
        <dbReference type="ARBA" id="ARBA00023004"/>
    </source>
</evidence>
<organism evidence="13 14">
    <name type="scientific">Sporothrix stenoceras</name>
    <dbReference type="NCBI Taxonomy" id="5173"/>
    <lineage>
        <taxon>Eukaryota</taxon>
        <taxon>Fungi</taxon>
        <taxon>Dikarya</taxon>
        <taxon>Ascomycota</taxon>
        <taxon>Pezizomycotina</taxon>
        <taxon>Sordariomycetes</taxon>
        <taxon>Sordariomycetidae</taxon>
        <taxon>Ophiostomatales</taxon>
        <taxon>Ophiostomataceae</taxon>
        <taxon>Sporothrix</taxon>
    </lineage>
</organism>
<keyword evidence="5" id="KW-0808">Transferase</keyword>
<keyword evidence="6" id="KW-0479">Metal-binding</keyword>
<dbReference type="InterPro" id="IPR015168">
    <property type="entry name" value="SsuA/THI5"/>
</dbReference>
<evidence type="ECO:0000259" key="12">
    <source>
        <dbReference type="Pfam" id="PF09084"/>
    </source>
</evidence>
<feature type="domain" description="SsuA/THI5-like" evidence="12">
    <location>
        <begin position="29"/>
        <end position="245"/>
    </location>
</feature>
<dbReference type="EMBL" id="JAWCUI010000015">
    <property type="protein sequence ID" value="KAL1898440.1"/>
    <property type="molecule type" value="Genomic_DNA"/>
</dbReference>
<evidence type="ECO:0000256" key="4">
    <source>
        <dbReference type="ARBA" id="ARBA00011738"/>
    </source>
</evidence>
<dbReference type="PANTHER" id="PTHR31528">
    <property type="entry name" value="4-AMINO-5-HYDROXYMETHYL-2-METHYLPYRIMIDINE PHOSPHATE SYNTHASE THI11-RELATED"/>
    <property type="match status" value="1"/>
</dbReference>
<comment type="catalytic activity">
    <reaction evidence="10">
        <text>N(6)-(pyridoxal phosphate)-L-lysyl-[4-amino-5-hydroxymethyl-2-methylpyrimidine phosphate synthase] + L-histidyl-[4-amino-5-hydroxymethyl-2-methylpyrimidine phosphate synthase] + 2 Fe(3+) + 4 H2O = L-lysyl-[4-amino-5-hydroxymethyl-2-methylpyrimidine phosphate synthase] + (2S)-2-amino-5-hydroxy-4-oxopentanoyl-[4-amino-5-hydroxymethyl-2-methylpyrimidine phosphate synthase] + 4-amino-2-methyl-5-(phosphooxymethyl)pyrimidine + 3-oxopropanoate + 2 Fe(2+) + 2 H(+)</text>
        <dbReference type="Rhea" id="RHEA:65756"/>
        <dbReference type="Rhea" id="RHEA-COMP:16892"/>
        <dbReference type="Rhea" id="RHEA-COMP:16893"/>
        <dbReference type="Rhea" id="RHEA-COMP:16894"/>
        <dbReference type="Rhea" id="RHEA-COMP:16895"/>
        <dbReference type="ChEBI" id="CHEBI:15377"/>
        <dbReference type="ChEBI" id="CHEBI:15378"/>
        <dbReference type="ChEBI" id="CHEBI:29033"/>
        <dbReference type="ChEBI" id="CHEBI:29034"/>
        <dbReference type="ChEBI" id="CHEBI:29969"/>
        <dbReference type="ChEBI" id="CHEBI:29979"/>
        <dbReference type="ChEBI" id="CHEBI:33190"/>
        <dbReference type="ChEBI" id="CHEBI:58354"/>
        <dbReference type="ChEBI" id="CHEBI:143915"/>
        <dbReference type="ChEBI" id="CHEBI:157692"/>
    </reaction>
    <physiologicalReaction direction="left-to-right" evidence="10">
        <dbReference type="Rhea" id="RHEA:65757"/>
    </physiologicalReaction>
</comment>
<evidence type="ECO:0000256" key="11">
    <source>
        <dbReference type="RuleBase" id="RU367015"/>
    </source>
</evidence>
<dbReference type="Gene3D" id="3.40.190.10">
    <property type="entry name" value="Periplasmic binding protein-like II"/>
    <property type="match status" value="2"/>
</dbReference>
<dbReference type="Pfam" id="PF09084">
    <property type="entry name" value="NMT1"/>
    <property type="match status" value="1"/>
</dbReference>
<comment type="subunit">
    <text evidence="4 11">Homodimer.</text>
</comment>
<dbReference type="InterPro" id="IPR027939">
    <property type="entry name" value="NMT1/THI5"/>
</dbReference>
<comment type="similarity">
    <text evidence="3 11">Belongs to the NMT1/THI5 family.</text>
</comment>
<keyword evidence="8 11" id="KW-0784">Thiamine biosynthesis</keyword>
<proteinExistence type="inferred from homology"/>
<evidence type="ECO:0000256" key="10">
    <source>
        <dbReference type="ARBA" id="ARBA00048179"/>
    </source>
</evidence>
<dbReference type="SUPFAM" id="SSF53850">
    <property type="entry name" value="Periplasmic binding protein-like II"/>
    <property type="match status" value="1"/>
</dbReference>
<gene>
    <name evidence="13" type="ORF">Sste5346_003343</name>
</gene>
<keyword evidence="9 11" id="KW-0408">Iron</keyword>
<keyword evidence="7 11" id="KW-0663">Pyridoxal phosphate</keyword>
<evidence type="ECO:0000256" key="2">
    <source>
        <dbReference type="ARBA" id="ARBA00004948"/>
    </source>
</evidence>
<sequence length="324" mass="35476">MTVAELEKPHANGDSLERYHVAATGHSLNYLPQYIAQRHGFFKEQGLEVMVSVPSPWDDVLVELADGTASAALGGVWVPSMYRKTAKHYTTFAQMSNRCPLALIQRGVGSSEKFKITDVVGKTVLLKSGNGASVGLYFKMLLREKGVDPSSVHFIQDLAGPMLSALFQGGMGDYFFIDIISARIMARKNLDVKVVFETAAGGGDIPWSVYYCETESMSSPAFMDAQRRFCLALEKGMQFVVQNDAETYRDDLTALFPAAPADILVGVTNLYRANKMWTSTAVGRHGFERWQKGIAAGRLINEAFSYEEIVSNGISTKAINGNSA</sequence>
<accession>A0ABR3ZEF6</accession>